<dbReference type="SUPFAM" id="SSF75217">
    <property type="entry name" value="alpha/beta knot"/>
    <property type="match status" value="1"/>
</dbReference>
<feature type="domain" description="Ribosomal RNA small subunit methyltransferase E PUA-like" evidence="14">
    <location>
        <begin position="20"/>
        <end position="66"/>
    </location>
</feature>
<name>A0A1H8ZYX7_9LACT</name>
<keyword evidence="7 12" id="KW-0489">Methyltransferase</keyword>
<keyword evidence="16" id="KW-1185">Reference proteome</keyword>
<dbReference type="Pfam" id="PF20260">
    <property type="entry name" value="PUA_4"/>
    <property type="match status" value="1"/>
</dbReference>
<dbReference type="EC" id="2.1.1.193" evidence="3 12"/>
<evidence type="ECO:0000256" key="4">
    <source>
        <dbReference type="ARBA" id="ARBA00013673"/>
    </source>
</evidence>
<evidence type="ECO:0000313" key="16">
    <source>
        <dbReference type="Proteomes" id="UP000198833"/>
    </source>
</evidence>
<evidence type="ECO:0000256" key="10">
    <source>
        <dbReference type="ARBA" id="ARBA00025699"/>
    </source>
</evidence>
<keyword evidence="9 12" id="KW-0949">S-adenosyl-L-methionine</keyword>
<dbReference type="GO" id="GO:0070475">
    <property type="term" value="P:rRNA base methylation"/>
    <property type="evidence" value="ECO:0007669"/>
    <property type="project" value="TreeGrafter"/>
</dbReference>
<evidence type="ECO:0000256" key="3">
    <source>
        <dbReference type="ARBA" id="ARBA00012328"/>
    </source>
</evidence>
<dbReference type="InterPro" id="IPR015947">
    <property type="entry name" value="PUA-like_sf"/>
</dbReference>
<keyword evidence="8 12" id="KW-0808">Transferase</keyword>
<dbReference type="InterPro" id="IPR029026">
    <property type="entry name" value="tRNA_m1G_MTases_N"/>
</dbReference>
<dbReference type="EMBL" id="FOEN01000001">
    <property type="protein sequence ID" value="SEP69461.1"/>
    <property type="molecule type" value="Genomic_DNA"/>
</dbReference>
<comment type="catalytic activity">
    <reaction evidence="11 12">
        <text>uridine(1498) in 16S rRNA + S-adenosyl-L-methionine = N(3)-methyluridine(1498) in 16S rRNA + S-adenosyl-L-homocysteine + H(+)</text>
        <dbReference type="Rhea" id="RHEA:42920"/>
        <dbReference type="Rhea" id="RHEA-COMP:10283"/>
        <dbReference type="Rhea" id="RHEA-COMP:10284"/>
        <dbReference type="ChEBI" id="CHEBI:15378"/>
        <dbReference type="ChEBI" id="CHEBI:57856"/>
        <dbReference type="ChEBI" id="CHEBI:59789"/>
        <dbReference type="ChEBI" id="CHEBI:65315"/>
        <dbReference type="ChEBI" id="CHEBI:74502"/>
        <dbReference type="EC" id="2.1.1.193"/>
    </reaction>
</comment>
<comment type="similarity">
    <text evidence="2 12">Belongs to the RNA methyltransferase RsmE family.</text>
</comment>
<evidence type="ECO:0000256" key="11">
    <source>
        <dbReference type="ARBA" id="ARBA00047944"/>
    </source>
</evidence>
<organism evidence="15 16">
    <name type="scientific">Ignavigranum ruoffiae</name>
    <dbReference type="NCBI Taxonomy" id="89093"/>
    <lineage>
        <taxon>Bacteria</taxon>
        <taxon>Bacillati</taxon>
        <taxon>Bacillota</taxon>
        <taxon>Bacilli</taxon>
        <taxon>Lactobacillales</taxon>
        <taxon>Aerococcaceae</taxon>
        <taxon>Ignavigranum</taxon>
    </lineage>
</organism>
<dbReference type="STRING" id="89093.SAMN04488558_101369"/>
<dbReference type="InterPro" id="IPR046886">
    <property type="entry name" value="RsmE_MTase_dom"/>
</dbReference>
<dbReference type="CDD" id="cd18084">
    <property type="entry name" value="RsmE-like"/>
    <property type="match status" value="1"/>
</dbReference>
<dbReference type="Pfam" id="PF04452">
    <property type="entry name" value="Methyltrans_RNA"/>
    <property type="match status" value="1"/>
</dbReference>
<dbReference type="NCBIfam" id="TIGR00046">
    <property type="entry name" value="RsmE family RNA methyltransferase"/>
    <property type="match status" value="1"/>
</dbReference>
<evidence type="ECO:0000256" key="8">
    <source>
        <dbReference type="ARBA" id="ARBA00022679"/>
    </source>
</evidence>
<accession>A0A1H8ZYX7</accession>
<evidence type="ECO:0000256" key="2">
    <source>
        <dbReference type="ARBA" id="ARBA00005528"/>
    </source>
</evidence>
<evidence type="ECO:0000256" key="7">
    <source>
        <dbReference type="ARBA" id="ARBA00022603"/>
    </source>
</evidence>
<evidence type="ECO:0000256" key="9">
    <source>
        <dbReference type="ARBA" id="ARBA00022691"/>
    </source>
</evidence>
<dbReference type="InterPro" id="IPR046887">
    <property type="entry name" value="RsmE_PUA-like"/>
</dbReference>
<dbReference type="PANTHER" id="PTHR30027:SF3">
    <property type="entry name" value="16S RRNA (URACIL(1498)-N(3))-METHYLTRANSFERASE"/>
    <property type="match status" value="1"/>
</dbReference>
<evidence type="ECO:0000256" key="1">
    <source>
        <dbReference type="ARBA" id="ARBA00004496"/>
    </source>
</evidence>
<dbReference type="GO" id="GO:0005737">
    <property type="term" value="C:cytoplasm"/>
    <property type="evidence" value="ECO:0007669"/>
    <property type="project" value="UniProtKB-SubCell"/>
</dbReference>
<dbReference type="SUPFAM" id="SSF88697">
    <property type="entry name" value="PUA domain-like"/>
    <property type="match status" value="1"/>
</dbReference>
<gene>
    <name evidence="15" type="ORF">SAMN04488558_101369</name>
</gene>
<keyword evidence="6 12" id="KW-0698">rRNA processing</keyword>
<dbReference type="AlphaFoldDB" id="A0A1H8ZYX7"/>
<evidence type="ECO:0000256" key="5">
    <source>
        <dbReference type="ARBA" id="ARBA00022490"/>
    </source>
</evidence>
<dbReference type="Proteomes" id="UP000198833">
    <property type="component" value="Unassembled WGS sequence"/>
</dbReference>
<dbReference type="Gene3D" id="3.40.1280.10">
    <property type="match status" value="1"/>
</dbReference>
<comment type="function">
    <text evidence="10 12">Specifically methylates the N3 position of the uracil ring of uridine 1498 (m3U1498) in 16S rRNA. Acts on the fully assembled 30S ribosomal subunit.</text>
</comment>
<evidence type="ECO:0000256" key="12">
    <source>
        <dbReference type="PIRNR" id="PIRNR015601"/>
    </source>
</evidence>
<keyword evidence="5 12" id="KW-0963">Cytoplasm</keyword>
<reference evidence="15 16" key="1">
    <citation type="submission" date="2016-10" db="EMBL/GenBank/DDBJ databases">
        <authorList>
            <person name="de Groot N.N."/>
        </authorList>
    </citation>
    <scope>NUCLEOTIDE SEQUENCE [LARGE SCALE GENOMIC DNA]</scope>
    <source>
        <strain evidence="15 16">DSM 15695</strain>
    </source>
</reference>
<evidence type="ECO:0000259" key="14">
    <source>
        <dbReference type="Pfam" id="PF20260"/>
    </source>
</evidence>
<evidence type="ECO:0000256" key="6">
    <source>
        <dbReference type="ARBA" id="ARBA00022552"/>
    </source>
</evidence>
<evidence type="ECO:0000313" key="15">
    <source>
        <dbReference type="EMBL" id="SEP69461.1"/>
    </source>
</evidence>
<dbReference type="InterPro" id="IPR029028">
    <property type="entry name" value="Alpha/beta_knot_MTases"/>
</dbReference>
<dbReference type="OrthoDB" id="9815641at2"/>
<dbReference type="PIRSF" id="PIRSF015601">
    <property type="entry name" value="MTase_slr0722"/>
    <property type="match status" value="1"/>
</dbReference>
<dbReference type="GO" id="GO:0070042">
    <property type="term" value="F:rRNA (uridine-N3-)-methyltransferase activity"/>
    <property type="evidence" value="ECO:0007669"/>
    <property type="project" value="TreeGrafter"/>
</dbReference>
<proteinExistence type="inferred from homology"/>
<dbReference type="InterPro" id="IPR006700">
    <property type="entry name" value="RsmE"/>
</dbReference>
<sequence length="259" mass="28887">MQRYFIPESSLETSSLVELEDTDHHHLFKVMRAKAGDMVEIVDSAGHLYLAQVEESNETKQADLIILESLDTPISELPVNVCLAVGISKNDRLDWLVQKATELGATTIIPLKLERNVVQWPANKLAQKLERLQKIANNAAQQAKRLKIPRILAPMTLAELIQSSADYDVKWLAYEETAKSGQHGGLVHDLNQLSPKQEVLAVFGPEGGIDPVEANQLIEAQFKTISLGPRILRAETAPAYLMSLISYQMELIERNEEKA</sequence>
<dbReference type="RefSeq" id="WP_092570182.1">
    <property type="nucleotide sequence ID" value="NZ_CALUDV010000022.1"/>
</dbReference>
<evidence type="ECO:0000259" key="13">
    <source>
        <dbReference type="Pfam" id="PF04452"/>
    </source>
</evidence>
<dbReference type="PANTHER" id="PTHR30027">
    <property type="entry name" value="RIBOSOMAL RNA SMALL SUBUNIT METHYLTRANSFERASE E"/>
    <property type="match status" value="1"/>
</dbReference>
<protein>
    <recommendedName>
        <fullName evidence="4 12">Ribosomal RNA small subunit methyltransferase E</fullName>
        <ecNumber evidence="3 12">2.1.1.193</ecNumber>
    </recommendedName>
</protein>
<comment type="subcellular location">
    <subcellularLocation>
        <location evidence="1 12">Cytoplasm</location>
    </subcellularLocation>
</comment>
<feature type="domain" description="Ribosomal RNA small subunit methyltransferase E methyltransferase" evidence="13">
    <location>
        <begin position="76"/>
        <end position="246"/>
    </location>
</feature>